<comment type="caution">
    <text evidence="4">The sequence shown here is derived from an EMBL/GenBank/DDBJ whole genome shotgun (WGS) entry which is preliminary data.</text>
</comment>
<sequence>MSWEDDRLIISHDGHQAFRDVLAESVGKKCLAINADTERPEQGLAKLVLTLIELLRRLLEQEALRQIDRDQLTDTQIERMGCAFEQLDIQMHQLLAIFGLSEHDLNLDLGPLGTLM</sequence>
<dbReference type="GO" id="GO:0031411">
    <property type="term" value="C:gas vesicle"/>
    <property type="evidence" value="ECO:0007669"/>
    <property type="project" value="UniProtKB-SubCell"/>
</dbReference>
<evidence type="ECO:0000313" key="4">
    <source>
        <dbReference type="EMBL" id="PSR26724.1"/>
    </source>
</evidence>
<comment type="similarity">
    <text evidence="3">Belongs to the gas vesicle GvpK family.</text>
</comment>
<evidence type="ECO:0000313" key="5">
    <source>
        <dbReference type="Proteomes" id="UP000242699"/>
    </source>
</evidence>
<dbReference type="InterPro" id="IPR007805">
    <property type="entry name" value="GvpK"/>
</dbReference>
<evidence type="ECO:0000256" key="2">
    <source>
        <dbReference type="ARBA" id="ARBA00035108"/>
    </source>
</evidence>
<dbReference type="Proteomes" id="UP000242699">
    <property type="component" value="Unassembled WGS sequence"/>
</dbReference>
<dbReference type="Pfam" id="PF05121">
    <property type="entry name" value="GvpK"/>
    <property type="match status" value="1"/>
</dbReference>
<name>A0A2T2WWW1_9FIRM</name>
<proteinExistence type="inferred from homology"/>
<dbReference type="AlphaFoldDB" id="A0A2T2WWW1"/>
<dbReference type="EMBL" id="PXYT01000033">
    <property type="protein sequence ID" value="PSR26724.1"/>
    <property type="molecule type" value="Genomic_DNA"/>
</dbReference>
<organism evidence="4 5">
    <name type="scientific">Sulfobacillus benefaciens</name>
    <dbReference type="NCBI Taxonomy" id="453960"/>
    <lineage>
        <taxon>Bacteria</taxon>
        <taxon>Bacillati</taxon>
        <taxon>Bacillota</taxon>
        <taxon>Clostridia</taxon>
        <taxon>Eubacteriales</taxon>
        <taxon>Clostridiales Family XVII. Incertae Sedis</taxon>
        <taxon>Sulfobacillus</taxon>
    </lineage>
</organism>
<protein>
    <submittedName>
        <fullName evidence="4">Gas vesicle protein K</fullName>
    </submittedName>
</protein>
<dbReference type="PANTHER" id="PTHR40137">
    <property type="entry name" value="PROTEIN GVPK 1"/>
    <property type="match status" value="1"/>
</dbReference>
<gene>
    <name evidence="4" type="ORF">C7B43_13170</name>
</gene>
<dbReference type="PANTHER" id="PTHR40137:SF2">
    <property type="entry name" value="PROTEIN GVPK 1"/>
    <property type="match status" value="1"/>
</dbReference>
<comment type="subcellular location">
    <subcellularLocation>
        <location evidence="2">Gas vesicle</location>
    </subcellularLocation>
</comment>
<reference evidence="4 5" key="1">
    <citation type="journal article" date="2014" name="BMC Genomics">
        <title>Comparison of environmental and isolate Sulfobacillus genomes reveals diverse carbon, sulfur, nitrogen, and hydrogen metabolisms.</title>
        <authorList>
            <person name="Justice N.B."/>
            <person name="Norman A."/>
            <person name="Brown C.T."/>
            <person name="Singh A."/>
            <person name="Thomas B.C."/>
            <person name="Banfield J.F."/>
        </authorList>
    </citation>
    <scope>NUCLEOTIDE SEQUENCE [LARGE SCALE GENOMIC DNA]</scope>
    <source>
        <strain evidence="4">AMDSBA1</strain>
    </source>
</reference>
<evidence type="ECO:0000256" key="1">
    <source>
        <dbReference type="ARBA" id="ARBA00022987"/>
    </source>
</evidence>
<evidence type="ECO:0000256" key="3">
    <source>
        <dbReference type="ARBA" id="ARBA00035659"/>
    </source>
</evidence>
<accession>A0A2T2WWW1</accession>
<keyword evidence="1" id="KW-0304">Gas vesicle</keyword>
<dbReference type="GO" id="GO:0031412">
    <property type="term" value="P:gas vesicle organization"/>
    <property type="evidence" value="ECO:0007669"/>
    <property type="project" value="InterPro"/>
</dbReference>